<dbReference type="PANTHER" id="PTHR11076:SF33">
    <property type="entry name" value="DNA POLYMERASE KAPPA"/>
    <property type="match status" value="1"/>
</dbReference>
<evidence type="ECO:0000259" key="1">
    <source>
        <dbReference type="Pfam" id="PF11799"/>
    </source>
</evidence>
<dbReference type="Proteomes" id="UP000004650">
    <property type="component" value="Unassembled WGS sequence"/>
</dbReference>
<dbReference type="GO" id="GO:0005829">
    <property type="term" value="C:cytosol"/>
    <property type="evidence" value="ECO:0007669"/>
    <property type="project" value="TreeGrafter"/>
</dbReference>
<dbReference type="InterPro" id="IPR017961">
    <property type="entry name" value="DNA_pol_Y-fam_little_finger"/>
</dbReference>
<dbReference type="GO" id="GO:0009432">
    <property type="term" value="P:SOS response"/>
    <property type="evidence" value="ECO:0007669"/>
    <property type="project" value="TreeGrafter"/>
</dbReference>
<reference evidence="3" key="1">
    <citation type="submission" date="2009-02" db="EMBL/GenBank/DDBJ databases">
        <title>The Genome Sequence of Shigella sp. D9.</title>
        <authorList>
            <consortium name="The Broad Institute Genome Sequencing Platform"/>
            <person name="Ward D."/>
            <person name="Young S.K."/>
            <person name="Kodira C.D."/>
            <person name="Zeng Q."/>
            <person name="Koehrsen M."/>
            <person name="Alvarado L."/>
            <person name="Berlin A."/>
            <person name="Borenstein D."/>
            <person name="Chen Z."/>
            <person name="Engels R."/>
            <person name="Freedman E."/>
            <person name="Gellesch M."/>
            <person name="Goldberg J."/>
            <person name="Griggs A."/>
            <person name="Gujja S."/>
            <person name="Heiman D."/>
            <person name="Hepburn T."/>
            <person name="Howarth C."/>
            <person name="Jen D."/>
            <person name="Larson L."/>
            <person name="Lewis B."/>
            <person name="Mehta T."/>
            <person name="Park D."/>
            <person name="Pearson M."/>
            <person name="Roberts A."/>
            <person name="Saif S."/>
            <person name="Shea T."/>
            <person name="Shenoy N."/>
            <person name="Sisk P."/>
            <person name="Stolte C."/>
            <person name="Sykes S."/>
            <person name="Walk T."/>
            <person name="White J."/>
            <person name="Yandava C."/>
            <person name="Allen-Vercoe E."/>
            <person name="Strauss J."/>
            <person name="Sibley C."/>
            <person name="White A."/>
            <person name="Ambrose C."/>
            <person name="Lander E."/>
            <person name="Nusbaum C."/>
            <person name="Galagan J."/>
            <person name="Birren B."/>
        </authorList>
    </citation>
    <scope>NUCLEOTIDE SEQUENCE [LARGE SCALE GENOMIC DNA]</scope>
    <source>
        <strain evidence="3">D11</strain>
    </source>
</reference>
<comment type="caution">
    <text evidence="2">The sequence shown here is derived from an EMBL/GenBank/DDBJ whole genome shotgun (WGS) entry which is preliminary data.</text>
</comment>
<evidence type="ECO:0000313" key="3">
    <source>
        <dbReference type="Proteomes" id="UP000004650"/>
    </source>
</evidence>
<evidence type="ECO:0000313" key="2">
    <source>
        <dbReference type="EMBL" id="KMV75810.1"/>
    </source>
</evidence>
<dbReference type="AlphaFoldDB" id="A0A0K9CMN1"/>
<feature type="domain" description="DNA polymerase Y-family little finger" evidence="1">
    <location>
        <begin position="31"/>
        <end position="139"/>
    </location>
</feature>
<dbReference type="Pfam" id="PF11799">
    <property type="entry name" value="IMS_C"/>
    <property type="match status" value="1"/>
</dbReference>
<protein>
    <submittedName>
        <fullName evidence="2">DNA polymerase IV</fullName>
    </submittedName>
</protein>
<dbReference type="GO" id="GO:0042276">
    <property type="term" value="P:error-prone translesion synthesis"/>
    <property type="evidence" value="ECO:0007669"/>
    <property type="project" value="TreeGrafter"/>
</dbReference>
<dbReference type="GO" id="GO:0003887">
    <property type="term" value="F:DNA-directed DNA polymerase activity"/>
    <property type="evidence" value="ECO:0007669"/>
    <property type="project" value="TreeGrafter"/>
</dbReference>
<gene>
    <name evidence="2" type="ORF">PSAG_04815</name>
</gene>
<dbReference type="GO" id="GO:0006281">
    <property type="term" value="P:DNA repair"/>
    <property type="evidence" value="ECO:0007669"/>
    <property type="project" value="InterPro"/>
</dbReference>
<dbReference type="PANTHER" id="PTHR11076">
    <property type="entry name" value="DNA REPAIR POLYMERASE UMUC / TRANSFERASE FAMILY MEMBER"/>
    <property type="match status" value="1"/>
</dbReference>
<organism evidence="2 3">
    <name type="scientific">Fusobacterium animalis D11</name>
    <dbReference type="NCBI Taxonomy" id="556264"/>
    <lineage>
        <taxon>Bacteria</taxon>
        <taxon>Fusobacteriati</taxon>
        <taxon>Fusobacteriota</taxon>
        <taxon>Fusobacteriia</taxon>
        <taxon>Fusobacteriales</taxon>
        <taxon>Fusobacteriaceae</taxon>
        <taxon>Fusobacterium</taxon>
    </lineage>
</organism>
<dbReference type="InterPro" id="IPR050116">
    <property type="entry name" value="DNA_polymerase-Y"/>
</dbReference>
<proteinExistence type="predicted"/>
<dbReference type="Gene3D" id="3.30.1490.100">
    <property type="entry name" value="DNA polymerase, Y-family, little finger domain"/>
    <property type="match status" value="1"/>
</dbReference>
<dbReference type="InterPro" id="IPR036775">
    <property type="entry name" value="DNA_pol_Y-fam_lit_finger_sf"/>
</dbReference>
<dbReference type="EMBL" id="ACDS02000119">
    <property type="protein sequence ID" value="KMV75810.1"/>
    <property type="molecule type" value="Genomic_DNA"/>
</dbReference>
<name>A0A0K9CMN1_9FUSO</name>
<dbReference type="GO" id="GO:0003684">
    <property type="term" value="F:damaged DNA binding"/>
    <property type="evidence" value="ECO:0007669"/>
    <property type="project" value="InterPro"/>
</dbReference>
<accession>A0A0K9CMN1</accession>
<dbReference type="SUPFAM" id="SSF100879">
    <property type="entry name" value="Lesion bypass DNA polymerase (Y-family), little finger domain"/>
    <property type="match status" value="1"/>
</dbReference>
<reference evidence="2 3" key="2">
    <citation type="submission" date="2013-10" db="EMBL/GenBank/DDBJ databases">
        <title>The Genome Sequence of Fusobacterium nucleatum subsp. animalis D11.</title>
        <authorList>
            <consortium name="The Broad Institute Genomics Platform"/>
            <person name="Earl A."/>
            <person name="Ward D."/>
            <person name="Feldgarden M."/>
            <person name="Gevers D."/>
            <person name="Kostic A."/>
            <person name="Garrett W."/>
            <person name="Young S.K."/>
            <person name="Zeng Q."/>
            <person name="Gargeya S."/>
            <person name="Fitzgerald M."/>
            <person name="Abouelleil A."/>
            <person name="Alvarado L."/>
            <person name="Berlin A.M."/>
            <person name="Chapman S.B."/>
            <person name="Gainer-Dewar J."/>
            <person name="Goldberg J."/>
            <person name="Gnerre S."/>
            <person name="Griggs A."/>
            <person name="Gujja S."/>
            <person name="Hansen M."/>
            <person name="Howarth C."/>
            <person name="Imamovic A."/>
            <person name="Ireland A."/>
            <person name="Larimer J."/>
            <person name="McCowan C."/>
            <person name="Murphy C."/>
            <person name="Pearson M."/>
            <person name="Poon T.W."/>
            <person name="Priest M."/>
            <person name="Roberts A."/>
            <person name="Saif S."/>
            <person name="Shea T."/>
            <person name="Sykes S."/>
            <person name="Wortman J."/>
            <person name="Nusbaum C."/>
            <person name="Birren B."/>
        </authorList>
    </citation>
    <scope>NUCLEOTIDE SEQUENCE [LARGE SCALE GENOMIC DNA]</scope>
    <source>
        <strain evidence="2 3">D11</strain>
    </source>
</reference>
<sequence>MKKYGKSRGENLYCSVRGIDYDEVEYQREIHSIGNEETFLIPLQNNSEIIREFNSLFNYTFERLMKNNVFTQSVTIKMRYTSFKTYTKSKKLKFSTRSKDFLYNEMLELINSFEKEDEVRLLGVYFGDIKKSSLVQLTLNKNL</sequence>